<dbReference type="Pfam" id="PF13527">
    <property type="entry name" value="Acetyltransf_9"/>
    <property type="match status" value="1"/>
</dbReference>
<protein>
    <submittedName>
        <fullName evidence="2">N-acetyltransferase</fullName>
    </submittedName>
</protein>
<dbReference type="SUPFAM" id="SSF55729">
    <property type="entry name" value="Acyl-CoA N-acyltransferases (Nat)"/>
    <property type="match status" value="1"/>
</dbReference>
<feature type="domain" description="N-acetyltransferase" evidence="1">
    <location>
        <begin position="1"/>
        <end position="158"/>
    </location>
</feature>
<gene>
    <name evidence="2" type="ORF">JQS43_20815</name>
</gene>
<dbReference type="PROSITE" id="PS51186">
    <property type="entry name" value="GNAT"/>
    <property type="match status" value="1"/>
</dbReference>
<dbReference type="AlphaFoldDB" id="A0A895YIL6"/>
<dbReference type="Gene3D" id="3.40.630.30">
    <property type="match status" value="1"/>
</dbReference>
<organism evidence="2 3">
    <name type="scientific">Natronosporangium hydrolyticum</name>
    <dbReference type="NCBI Taxonomy" id="2811111"/>
    <lineage>
        <taxon>Bacteria</taxon>
        <taxon>Bacillati</taxon>
        <taxon>Actinomycetota</taxon>
        <taxon>Actinomycetes</taxon>
        <taxon>Micromonosporales</taxon>
        <taxon>Micromonosporaceae</taxon>
        <taxon>Natronosporangium</taxon>
    </lineage>
</organism>
<proteinExistence type="predicted"/>
<dbReference type="KEGG" id="nhy:JQS43_20815"/>
<evidence type="ECO:0000313" key="3">
    <source>
        <dbReference type="Proteomes" id="UP000662857"/>
    </source>
</evidence>
<name>A0A895YIL6_9ACTN</name>
<evidence type="ECO:0000259" key="1">
    <source>
        <dbReference type="PROSITE" id="PS51186"/>
    </source>
</evidence>
<dbReference type="InterPro" id="IPR000182">
    <property type="entry name" value="GNAT_dom"/>
</dbReference>
<keyword evidence="3" id="KW-1185">Reference proteome</keyword>
<dbReference type="GO" id="GO:0016747">
    <property type="term" value="F:acyltransferase activity, transferring groups other than amino-acyl groups"/>
    <property type="evidence" value="ECO:0007669"/>
    <property type="project" value="InterPro"/>
</dbReference>
<dbReference type="CDD" id="cd04301">
    <property type="entry name" value="NAT_SF"/>
    <property type="match status" value="1"/>
</dbReference>
<reference evidence="2" key="1">
    <citation type="submission" date="2021-02" db="EMBL/GenBank/DDBJ databases">
        <title>Natrosporangium hydrolyticum gen. nov., sp. nov, a haloalkaliphilic actinobacterium from a soda solonchak soil.</title>
        <authorList>
            <person name="Sorokin D.Y."/>
            <person name="Khijniak T.V."/>
            <person name="Zakharycheva A.P."/>
            <person name="Boueva O.V."/>
            <person name="Ariskina E.V."/>
            <person name="Hahnke R.L."/>
            <person name="Bunk B."/>
            <person name="Sproer C."/>
            <person name="Schumann P."/>
            <person name="Evtushenko L.I."/>
            <person name="Kublanov I.V."/>
        </authorList>
    </citation>
    <scope>NUCLEOTIDE SEQUENCE</scope>
    <source>
        <strain evidence="2">DSM 106523</strain>
    </source>
</reference>
<dbReference type="Proteomes" id="UP000662857">
    <property type="component" value="Chromosome"/>
</dbReference>
<dbReference type="RefSeq" id="WP_239676076.1">
    <property type="nucleotide sequence ID" value="NZ_CP070499.1"/>
</dbReference>
<dbReference type="EMBL" id="CP070499">
    <property type="protein sequence ID" value="QSB13960.1"/>
    <property type="molecule type" value="Genomic_DNA"/>
</dbReference>
<sequence>MRIRRETADDVAAIRAVHAAAFHHDDGPAVPVEVGLVDALRADDGWLPALSLVAVTDGGEVAGHVVCTRGRVGDSPALGLGPIGVLPGQQRRGVGSALMWSVLGAAEALGESLVVLLGHTDYYPRFGFRSAAELGIAAPVADWEGPYFQALALSAYRPEILGEFRYAEPFHLL</sequence>
<dbReference type="InterPro" id="IPR016181">
    <property type="entry name" value="Acyl_CoA_acyltransferase"/>
</dbReference>
<evidence type="ECO:0000313" key="2">
    <source>
        <dbReference type="EMBL" id="QSB13960.1"/>
    </source>
</evidence>
<accession>A0A895YIL6</accession>